<name>A0ABP9CLJ1_9ACTN</name>
<comment type="caution">
    <text evidence="1">The sequence shown here is derived from an EMBL/GenBank/DDBJ whole genome shotgun (WGS) entry which is preliminary data.</text>
</comment>
<dbReference type="RefSeq" id="WP_200171628.1">
    <property type="nucleotide sequence ID" value="NZ_BAABKQ010000001.1"/>
</dbReference>
<gene>
    <name evidence="1" type="ORF">GCM10023353_17830</name>
</gene>
<accession>A0ABP9CLJ1</accession>
<protein>
    <submittedName>
        <fullName evidence="1">DUF4247 domain-containing protein</fullName>
    </submittedName>
</protein>
<dbReference type="Pfam" id="PF14042">
    <property type="entry name" value="DUF4247"/>
    <property type="match status" value="1"/>
</dbReference>
<sequence>MSTRRHYLIAGLLAFGAVVCLLLAVAVAKNIESHIDETYQRVQLATGGKNYRCAGDPAQVADDLAAYKAPQARQADRGTEYLRYDDDIVTVGPLGGEPCVVHLEGLNAGYRGGAFIFLGPGFYPGAPAGGAGGSGGGPGGTK</sequence>
<organism evidence="1 2">
    <name type="scientific">Tomitella cavernea</name>
    <dbReference type="NCBI Taxonomy" id="1387982"/>
    <lineage>
        <taxon>Bacteria</taxon>
        <taxon>Bacillati</taxon>
        <taxon>Actinomycetota</taxon>
        <taxon>Actinomycetes</taxon>
        <taxon>Mycobacteriales</taxon>
        <taxon>Tomitella</taxon>
    </lineage>
</organism>
<dbReference type="EMBL" id="BAABKQ010000001">
    <property type="protein sequence ID" value="GAA4813320.1"/>
    <property type="molecule type" value="Genomic_DNA"/>
</dbReference>
<evidence type="ECO:0000313" key="2">
    <source>
        <dbReference type="Proteomes" id="UP001500839"/>
    </source>
</evidence>
<reference evidence="2" key="1">
    <citation type="journal article" date="2019" name="Int. J. Syst. Evol. Microbiol.">
        <title>The Global Catalogue of Microorganisms (GCM) 10K type strain sequencing project: providing services to taxonomists for standard genome sequencing and annotation.</title>
        <authorList>
            <consortium name="The Broad Institute Genomics Platform"/>
            <consortium name="The Broad Institute Genome Sequencing Center for Infectious Disease"/>
            <person name="Wu L."/>
            <person name="Ma J."/>
        </authorList>
    </citation>
    <scope>NUCLEOTIDE SEQUENCE [LARGE SCALE GENOMIC DNA]</scope>
    <source>
        <strain evidence="2">JCM 18542</strain>
    </source>
</reference>
<keyword evidence="2" id="KW-1185">Reference proteome</keyword>
<evidence type="ECO:0000313" key="1">
    <source>
        <dbReference type="EMBL" id="GAA4813320.1"/>
    </source>
</evidence>
<dbReference type="Proteomes" id="UP001500839">
    <property type="component" value="Unassembled WGS sequence"/>
</dbReference>
<proteinExistence type="predicted"/>
<dbReference type="InterPro" id="IPR025341">
    <property type="entry name" value="DUF4247"/>
</dbReference>